<sequence length="252" mass="28775">MTSYFVNSLISKYQPGDAWFPSGFEPVPPCKVKNSSACLKNSPCSFTTYGAVQLYQPTTTASSYQQHGYVQACNYSHMGYGDVTNYPTICTTVSGNTWDGRGYDVRPEHYHATAASIATGHHFRKVCLPPSMDSPISSPQSVKMPVYSWMKVPGTQIVGTDRRRGRQTYTRYQTLELEKEFHYNQYLTRKRRIEIAQMVNLTERQIKIWFQNRRMKMKKEGKKGANEKSSDDDETYRKMDGDDKSDSDASDV</sequence>
<feature type="region of interest" description="Disordered" evidence="8">
    <location>
        <begin position="217"/>
        <end position="252"/>
    </location>
</feature>
<dbReference type="RefSeq" id="XP_002730775.1">
    <property type="nucleotide sequence ID" value="XM_002730729.1"/>
</dbReference>
<dbReference type="PRINTS" id="PR00024">
    <property type="entry name" value="HOMEOBOX"/>
</dbReference>
<dbReference type="GeneID" id="100371193"/>
<dbReference type="SMART" id="SM00389">
    <property type="entry name" value="HOX"/>
    <property type="match status" value="1"/>
</dbReference>
<feature type="DNA-binding region" description="Homeobox" evidence="6">
    <location>
        <begin position="162"/>
        <end position="221"/>
    </location>
</feature>
<dbReference type="SUPFAM" id="SSF46689">
    <property type="entry name" value="Homeodomain-like"/>
    <property type="match status" value="1"/>
</dbReference>
<comment type="subcellular location">
    <subcellularLocation>
        <location evidence="1 6 7">Nucleus</location>
    </subcellularLocation>
</comment>
<protein>
    <submittedName>
        <fullName evidence="11">Homeobox protein Hox-A6-like</fullName>
    </submittedName>
</protein>
<evidence type="ECO:0000256" key="3">
    <source>
        <dbReference type="ARBA" id="ARBA00023125"/>
    </source>
</evidence>
<name>A0ABM0GIT0_SACKO</name>
<evidence type="ECO:0000313" key="10">
    <source>
        <dbReference type="Proteomes" id="UP000694865"/>
    </source>
</evidence>
<evidence type="ECO:0000256" key="8">
    <source>
        <dbReference type="SAM" id="MobiDB-lite"/>
    </source>
</evidence>
<proteinExistence type="predicted"/>
<feature type="domain" description="Homeobox" evidence="9">
    <location>
        <begin position="160"/>
        <end position="220"/>
    </location>
</feature>
<feature type="compositionally biased region" description="Basic and acidic residues" evidence="8">
    <location>
        <begin position="222"/>
        <end position="252"/>
    </location>
</feature>
<dbReference type="InterPro" id="IPR050296">
    <property type="entry name" value="Antp_homeobox"/>
</dbReference>
<dbReference type="InterPro" id="IPR009057">
    <property type="entry name" value="Homeodomain-like_sf"/>
</dbReference>
<evidence type="ECO:0000256" key="7">
    <source>
        <dbReference type="RuleBase" id="RU000682"/>
    </source>
</evidence>
<evidence type="ECO:0000313" key="11">
    <source>
        <dbReference type="RefSeq" id="XP_002730775.1"/>
    </source>
</evidence>
<evidence type="ECO:0000259" key="9">
    <source>
        <dbReference type="PROSITE" id="PS50071"/>
    </source>
</evidence>
<evidence type="ECO:0000256" key="6">
    <source>
        <dbReference type="PROSITE-ProRule" id="PRU00108"/>
    </source>
</evidence>
<keyword evidence="5 6" id="KW-0539">Nucleus</keyword>
<evidence type="ECO:0000256" key="1">
    <source>
        <dbReference type="ARBA" id="ARBA00004123"/>
    </source>
</evidence>
<keyword evidence="10" id="KW-1185">Reference proteome</keyword>
<reference evidence="11" key="1">
    <citation type="submission" date="2025-08" db="UniProtKB">
        <authorList>
            <consortium name="RefSeq"/>
        </authorList>
    </citation>
    <scope>IDENTIFICATION</scope>
    <source>
        <tissue evidence="11">Testes</tissue>
    </source>
</reference>
<dbReference type="PANTHER" id="PTHR45659:SF4">
    <property type="entry name" value="HOMEOBOX PROTEIN ABDOMINAL-A"/>
    <property type="match status" value="1"/>
</dbReference>
<evidence type="ECO:0000256" key="2">
    <source>
        <dbReference type="ARBA" id="ARBA00022473"/>
    </source>
</evidence>
<gene>
    <name evidence="11" type="primary">LOC100371193</name>
</gene>
<dbReference type="PROSITE" id="PS00027">
    <property type="entry name" value="HOMEOBOX_1"/>
    <property type="match status" value="1"/>
</dbReference>
<organism evidence="10 11">
    <name type="scientific">Saccoglossus kowalevskii</name>
    <name type="common">Acorn worm</name>
    <dbReference type="NCBI Taxonomy" id="10224"/>
    <lineage>
        <taxon>Eukaryota</taxon>
        <taxon>Metazoa</taxon>
        <taxon>Hemichordata</taxon>
        <taxon>Enteropneusta</taxon>
        <taxon>Harrimaniidae</taxon>
        <taxon>Saccoglossus</taxon>
    </lineage>
</organism>
<dbReference type="InterPro" id="IPR020479">
    <property type="entry name" value="HD_metazoa"/>
</dbReference>
<dbReference type="PROSITE" id="PS50071">
    <property type="entry name" value="HOMEOBOX_2"/>
    <property type="match status" value="1"/>
</dbReference>
<accession>A0ABM0GIT0</accession>
<evidence type="ECO:0000256" key="5">
    <source>
        <dbReference type="ARBA" id="ARBA00023242"/>
    </source>
</evidence>
<keyword evidence="3 6" id="KW-0238">DNA-binding</keyword>
<keyword evidence="4 6" id="KW-0371">Homeobox</keyword>
<evidence type="ECO:0000256" key="4">
    <source>
        <dbReference type="ARBA" id="ARBA00023155"/>
    </source>
</evidence>
<dbReference type="Proteomes" id="UP000694865">
    <property type="component" value="Unplaced"/>
</dbReference>
<keyword evidence="2" id="KW-0217">Developmental protein</keyword>
<dbReference type="PANTHER" id="PTHR45659">
    <property type="entry name" value="HOMEOBOX PROTEIN HOX"/>
    <property type="match status" value="1"/>
</dbReference>
<dbReference type="Pfam" id="PF00046">
    <property type="entry name" value="Homeodomain"/>
    <property type="match status" value="1"/>
</dbReference>
<dbReference type="InterPro" id="IPR001356">
    <property type="entry name" value="HD"/>
</dbReference>
<dbReference type="InterPro" id="IPR017970">
    <property type="entry name" value="Homeobox_CS"/>
</dbReference>
<dbReference type="CDD" id="cd00086">
    <property type="entry name" value="homeodomain"/>
    <property type="match status" value="1"/>
</dbReference>
<dbReference type="Gene3D" id="1.10.10.60">
    <property type="entry name" value="Homeodomain-like"/>
    <property type="match status" value="1"/>
</dbReference>